<reference evidence="1" key="1">
    <citation type="journal article" date="2014" name="Front. Microbiol.">
        <title>High frequency of phylogenetically diverse reductive dehalogenase-homologous genes in deep subseafloor sedimentary metagenomes.</title>
        <authorList>
            <person name="Kawai M."/>
            <person name="Futagami T."/>
            <person name="Toyoda A."/>
            <person name="Takaki Y."/>
            <person name="Nishi S."/>
            <person name="Hori S."/>
            <person name="Arai W."/>
            <person name="Tsubouchi T."/>
            <person name="Morono Y."/>
            <person name="Uchiyama I."/>
            <person name="Ito T."/>
            <person name="Fujiyama A."/>
            <person name="Inagaki F."/>
            <person name="Takami H."/>
        </authorList>
    </citation>
    <scope>NUCLEOTIDE SEQUENCE</scope>
    <source>
        <strain evidence="1">Expedition CK06-06</strain>
    </source>
</reference>
<name>X0TXC4_9ZZZZ</name>
<dbReference type="EMBL" id="BARS01010887">
    <property type="protein sequence ID" value="GAF98233.1"/>
    <property type="molecule type" value="Genomic_DNA"/>
</dbReference>
<evidence type="ECO:0000313" key="1">
    <source>
        <dbReference type="EMBL" id="GAF98233.1"/>
    </source>
</evidence>
<sequence length="33" mass="3812">MRHAPHALAQLQALSLDEKIILTGQRVRQWCDL</sequence>
<accession>X0TXC4</accession>
<protein>
    <submittedName>
        <fullName evidence="1">Uncharacterized protein</fullName>
    </submittedName>
</protein>
<comment type="caution">
    <text evidence="1">The sequence shown here is derived from an EMBL/GenBank/DDBJ whole genome shotgun (WGS) entry which is preliminary data.</text>
</comment>
<proteinExistence type="predicted"/>
<dbReference type="AlphaFoldDB" id="X0TXC4"/>
<feature type="non-terminal residue" evidence="1">
    <location>
        <position position="33"/>
    </location>
</feature>
<organism evidence="1">
    <name type="scientific">marine sediment metagenome</name>
    <dbReference type="NCBI Taxonomy" id="412755"/>
    <lineage>
        <taxon>unclassified sequences</taxon>
        <taxon>metagenomes</taxon>
        <taxon>ecological metagenomes</taxon>
    </lineage>
</organism>
<gene>
    <name evidence="1" type="ORF">S01H1_20007</name>
</gene>